<dbReference type="InterPro" id="IPR033616">
    <property type="entry name" value="BLTP1"/>
</dbReference>
<dbReference type="WBParaSite" id="EN70_6976">
    <property type="protein sequence ID" value="EN70_6976"/>
    <property type="gene ID" value="EN70_6976"/>
</dbReference>
<reference evidence="2" key="2">
    <citation type="submission" date="2016-11" db="UniProtKB">
        <authorList>
            <consortium name="WormBaseParasite"/>
        </authorList>
    </citation>
    <scope>IDENTIFICATION</scope>
</reference>
<sequence length="118" mass="14361">MFRHFIFICEDYTIFCNDGYLIFAYWRHIKLMDLHTRGKIETFKILSKFRNSSLKGRLCLTLNGLRIHIYNRLEAYRKLKKDPKFEKLFTTISQQQYTDEILHSNEGVVTSYHRYYCC</sequence>
<dbReference type="Proteomes" id="UP000095285">
    <property type="component" value="Unassembled WGS sequence"/>
</dbReference>
<dbReference type="AlphaFoldDB" id="A0A1I7VW78"/>
<dbReference type="PANTHER" id="PTHR31640:SF1">
    <property type="entry name" value="BRIDGE-LIKE LIPID TRANSFER PROTEIN FAMILY MEMBER 1"/>
    <property type="match status" value="1"/>
</dbReference>
<dbReference type="GO" id="GO:0048488">
    <property type="term" value="P:synaptic vesicle endocytosis"/>
    <property type="evidence" value="ECO:0007669"/>
    <property type="project" value="TreeGrafter"/>
</dbReference>
<name>A0A1I7VW78_LOALO</name>
<accession>A0A1I7VW78</accession>
<protein>
    <submittedName>
        <fullName evidence="2">Transposase</fullName>
    </submittedName>
</protein>
<reference evidence="1" key="1">
    <citation type="submission" date="2012-04" db="EMBL/GenBank/DDBJ databases">
        <title>The Genome Sequence of Loa loa.</title>
        <authorList>
            <consortium name="The Broad Institute Genome Sequencing Platform"/>
            <consortium name="Broad Institute Genome Sequencing Center for Infectious Disease"/>
            <person name="Nutman T.B."/>
            <person name="Fink D.L."/>
            <person name="Russ C."/>
            <person name="Young S."/>
            <person name="Zeng Q."/>
            <person name="Gargeya S."/>
            <person name="Alvarado L."/>
            <person name="Berlin A."/>
            <person name="Chapman S.B."/>
            <person name="Chen Z."/>
            <person name="Freedman E."/>
            <person name="Gellesch M."/>
            <person name="Goldberg J."/>
            <person name="Griggs A."/>
            <person name="Gujja S."/>
            <person name="Heilman E.R."/>
            <person name="Heiman D."/>
            <person name="Howarth C."/>
            <person name="Mehta T."/>
            <person name="Neiman D."/>
            <person name="Pearson M."/>
            <person name="Roberts A."/>
            <person name="Saif S."/>
            <person name="Shea T."/>
            <person name="Shenoy N."/>
            <person name="Sisk P."/>
            <person name="Stolte C."/>
            <person name="Sykes S."/>
            <person name="White J."/>
            <person name="Yandava C."/>
            <person name="Haas B."/>
            <person name="Henn M.R."/>
            <person name="Nusbaum C."/>
            <person name="Birren B."/>
        </authorList>
    </citation>
    <scope>NUCLEOTIDE SEQUENCE [LARGE SCALE GENOMIC DNA]</scope>
</reference>
<evidence type="ECO:0000313" key="1">
    <source>
        <dbReference type="Proteomes" id="UP000095285"/>
    </source>
</evidence>
<dbReference type="PANTHER" id="PTHR31640">
    <property type="entry name" value="TRANSMEMBRANE PROTEIN KIAA1109"/>
    <property type="match status" value="1"/>
</dbReference>
<keyword evidence="1" id="KW-1185">Reference proteome</keyword>
<organism evidence="1 2">
    <name type="scientific">Loa loa</name>
    <name type="common">Eye worm</name>
    <name type="synonym">Filaria loa</name>
    <dbReference type="NCBI Taxonomy" id="7209"/>
    <lineage>
        <taxon>Eukaryota</taxon>
        <taxon>Metazoa</taxon>
        <taxon>Ecdysozoa</taxon>
        <taxon>Nematoda</taxon>
        <taxon>Chromadorea</taxon>
        <taxon>Rhabditida</taxon>
        <taxon>Spirurina</taxon>
        <taxon>Spiruromorpha</taxon>
        <taxon>Filarioidea</taxon>
        <taxon>Onchocercidae</taxon>
        <taxon>Loa</taxon>
    </lineage>
</organism>
<proteinExistence type="predicted"/>
<evidence type="ECO:0000313" key="2">
    <source>
        <dbReference type="WBParaSite" id="EN70_6976"/>
    </source>
</evidence>
<dbReference type="GO" id="GO:0098793">
    <property type="term" value="C:presynapse"/>
    <property type="evidence" value="ECO:0007669"/>
    <property type="project" value="GOC"/>
</dbReference>